<evidence type="ECO:0000313" key="14">
    <source>
        <dbReference type="RefSeq" id="XP_045571749.1"/>
    </source>
</evidence>
<feature type="compositionally biased region" description="Basic residues" evidence="11">
    <location>
        <begin position="852"/>
        <end position="869"/>
    </location>
</feature>
<feature type="region of interest" description="Disordered" evidence="11">
    <location>
        <begin position="344"/>
        <end position="531"/>
    </location>
</feature>
<evidence type="ECO:0000256" key="6">
    <source>
        <dbReference type="ARBA" id="ARBA00023015"/>
    </source>
</evidence>
<evidence type="ECO:0000313" key="13">
    <source>
        <dbReference type="Proteomes" id="UP001652741"/>
    </source>
</evidence>
<keyword evidence="6" id="KW-0805">Transcription regulation</keyword>
<evidence type="ECO:0000256" key="4">
    <source>
        <dbReference type="ARBA" id="ARBA00022782"/>
    </source>
</evidence>
<keyword evidence="5" id="KW-0862">Zinc</keyword>
<evidence type="ECO:0000256" key="9">
    <source>
        <dbReference type="ARBA" id="ARBA00023242"/>
    </source>
</evidence>
<dbReference type="Proteomes" id="UP001652741">
    <property type="component" value="Chromosome ssa03"/>
</dbReference>
<evidence type="ECO:0000256" key="10">
    <source>
        <dbReference type="ARBA" id="ARBA00040216"/>
    </source>
</evidence>
<evidence type="ECO:0000256" key="7">
    <source>
        <dbReference type="ARBA" id="ARBA00023159"/>
    </source>
</evidence>
<dbReference type="GeneID" id="106602071"/>
<evidence type="ECO:0000259" key="12">
    <source>
        <dbReference type="Pfam" id="PF15269"/>
    </source>
</evidence>
<evidence type="ECO:0000256" key="11">
    <source>
        <dbReference type="SAM" id="MobiDB-lite"/>
    </source>
</evidence>
<keyword evidence="8" id="KW-0804">Transcription</keyword>
<comment type="subcellular location">
    <subcellularLocation>
        <location evidence="1">Nucleus</location>
    </subcellularLocation>
</comment>
<feature type="compositionally biased region" description="Acidic residues" evidence="11">
    <location>
        <begin position="136"/>
        <end position="151"/>
    </location>
</feature>
<feature type="region of interest" description="Disordered" evidence="11">
    <location>
        <begin position="709"/>
        <end position="801"/>
    </location>
</feature>
<keyword evidence="7" id="KW-0010">Activator</keyword>
<keyword evidence="3" id="KW-0863">Zinc-finger</keyword>
<dbReference type="Gene3D" id="1.20.120.20">
    <property type="entry name" value="Apolipoprotein"/>
    <property type="match status" value="1"/>
</dbReference>
<evidence type="ECO:0000256" key="8">
    <source>
        <dbReference type="ARBA" id="ARBA00023163"/>
    </source>
</evidence>
<dbReference type="Pfam" id="PF15269">
    <property type="entry name" value="zf-C2H2_7"/>
    <property type="match status" value="1"/>
</dbReference>
<feature type="region of interest" description="Disordered" evidence="11">
    <location>
        <begin position="818"/>
        <end position="887"/>
    </location>
</feature>
<feature type="compositionally biased region" description="Basic and acidic residues" evidence="11">
    <location>
        <begin position="152"/>
        <end position="180"/>
    </location>
</feature>
<protein>
    <recommendedName>
        <fullName evidence="10">Zinc finger protein 750</fullName>
    </recommendedName>
</protein>
<reference evidence="14" key="1">
    <citation type="submission" date="2025-08" db="UniProtKB">
        <authorList>
            <consortium name="RefSeq"/>
        </authorList>
    </citation>
    <scope>IDENTIFICATION</scope>
</reference>
<keyword evidence="9" id="KW-0539">Nucleus</keyword>
<dbReference type="InterPro" id="IPR039064">
    <property type="entry name" value="ZNF750_Znf"/>
</dbReference>
<dbReference type="PANTHER" id="PTHR14678:SF1">
    <property type="entry name" value="ZINC FINGER PROTEIN 750"/>
    <property type="match status" value="1"/>
</dbReference>
<feature type="compositionally biased region" description="Basic and acidic residues" evidence="11">
    <location>
        <begin position="122"/>
        <end position="135"/>
    </location>
</feature>
<organism evidence="13 14">
    <name type="scientific">Salmo salar</name>
    <name type="common">Atlantic salmon</name>
    <dbReference type="NCBI Taxonomy" id="8030"/>
    <lineage>
        <taxon>Eukaryota</taxon>
        <taxon>Metazoa</taxon>
        <taxon>Chordata</taxon>
        <taxon>Craniata</taxon>
        <taxon>Vertebrata</taxon>
        <taxon>Euteleostomi</taxon>
        <taxon>Actinopterygii</taxon>
        <taxon>Neopterygii</taxon>
        <taxon>Teleostei</taxon>
        <taxon>Protacanthopterygii</taxon>
        <taxon>Salmoniformes</taxon>
        <taxon>Salmonidae</taxon>
        <taxon>Salmoninae</taxon>
        <taxon>Salmo</taxon>
    </lineage>
</organism>
<dbReference type="RefSeq" id="XP_045571749.1">
    <property type="nucleotide sequence ID" value="XM_045715793.1"/>
</dbReference>
<feature type="region of interest" description="Disordered" evidence="11">
    <location>
        <begin position="653"/>
        <end position="694"/>
    </location>
</feature>
<accession>A0ABM3EL56</accession>
<dbReference type="InterPro" id="IPR039363">
    <property type="entry name" value="ZNF750"/>
</dbReference>
<dbReference type="PANTHER" id="PTHR14678">
    <property type="entry name" value="PROLINE-RICH PROTEIN 35-RELATED"/>
    <property type="match status" value="1"/>
</dbReference>
<sequence length="887" mass="97868">MFLHSGASLLTNTAVKLHTHTRSKMLSVQERKPKRPHYIPRPPGKPYKYQCFQCPFTCNEKSHLFNHMKYNLCKNSISLVSQKGGHTGRQTKTPGPANDKLASLTLKDKSGPLPVERLMTPEGHRGGVENRREEKEEREEEKEEREEEKEEREEACGRPVRKDIQSVIKSDTKELKEAKALPRPSAFSQVTPNRENPEGALKSSHNQSGEPSLTPPMPSFHNPTFAWGPMAAASMPLKPLPPHIIPEYPPYLFPDRHPALHPLYQPYFIPGTHHLSGPNSQCYRPSFLENPQRPVIPMNPDHSHPSLIPPYPYRYGLPLPYGLYRPPDHHHPIPLPGSRYHPLDVYGPGPGPGLGPRDYDFYLHPRLHGEPHSRPTEEGTSQVEQSRDKPTRLSPMEGCSALGSPDRPSPPHPFSQRDTTEGSRCTVLGEPQPVNQSGGPEPASQPIRVDASKEDAPQSLITHMERGSAANRTEHSTSDESNDSSSERDGDDDDDEDTGEDLMPLNLSKKDQESDLFTSRGSCPETGHLEEDLPLNLSLRVTPGSPDHCSKIAATGREFVSVQPGNPDHCSKMATLIAVDLNQQGSSPAPTQTDKEPSDQQRQTAALALCQLASSSSSSSCSLSSMAADSPSVCPTPTDCPCPPTTTALTREVKHTTSGLTREVKHTTSGLTREVKHTTSGLTREVKHTTSGLTREVKHTTSGLTREVKHTTSGLTREVKHTTSGLTREVKHTTTGLTREVKHTTTGLTREVKHTTSGLSREVKHTTTGLTREVKHTTSGLSREVKHTTSGLTREVKHTTTGLTREVKHTTTGLTREVKQEHTAKGQTEQSSTKVRGVKRAARGESQLPARKNTKFTAPHKQRQTKRARVVKETGGGRALRRRPLCC</sequence>
<evidence type="ECO:0000256" key="2">
    <source>
        <dbReference type="ARBA" id="ARBA00022723"/>
    </source>
</evidence>
<feature type="region of interest" description="Disordered" evidence="11">
    <location>
        <begin position="584"/>
        <end position="604"/>
    </location>
</feature>
<name>A0ABM3EL56_SALSA</name>
<feature type="domain" description="Zinc finger protein 750-like zinc finger" evidence="12">
    <location>
        <begin position="29"/>
        <end position="82"/>
    </location>
</feature>
<evidence type="ECO:0000256" key="3">
    <source>
        <dbReference type="ARBA" id="ARBA00022771"/>
    </source>
</evidence>
<keyword evidence="2" id="KW-0479">Metal-binding</keyword>
<gene>
    <name evidence="14" type="primary">LOC106602071</name>
</gene>
<proteinExistence type="predicted"/>
<evidence type="ECO:0000256" key="5">
    <source>
        <dbReference type="ARBA" id="ARBA00022833"/>
    </source>
</evidence>
<feature type="compositionally biased region" description="Acidic residues" evidence="11">
    <location>
        <begin position="489"/>
        <end position="500"/>
    </location>
</feature>
<feature type="compositionally biased region" description="Basic and acidic residues" evidence="11">
    <location>
        <begin position="357"/>
        <end position="377"/>
    </location>
</feature>
<keyword evidence="13" id="KW-1185">Reference proteome</keyword>
<evidence type="ECO:0000256" key="1">
    <source>
        <dbReference type="ARBA" id="ARBA00004123"/>
    </source>
</evidence>
<feature type="compositionally biased region" description="Polar residues" evidence="11">
    <location>
        <begin position="825"/>
        <end position="834"/>
    </location>
</feature>
<feature type="region of interest" description="Disordered" evidence="11">
    <location>
        <begin position="82"/>
        <end position="220"/>
    </location>
</feature>
<keyword evidence="4" id="KW-0221">Differentiation</keyword>